<protein>
    <recommendedName>
        <fullName evidence="4">PXPV repeat-containing protein</fullName>
    </recommendedName>
</protein>
<evidence type="ECO:0000313" key="3">
    <source>
        <dbReference type="Proteomes" id="UP000727907"/>
    </source>
</evidence>
<reference evidence="2 3" key="1">
    <citation type="submission" date="2021-06" db="EMBL/GenBank/DDBJ databases">
        <authorList>
            <person name="Lee D.H."/>
        </authorList>
    </citation>
    <scope>NUCLEOTIDE SEQUENCE [LARGE SCALE GENOMIC DNA]</scope>
    <source>
        <strain evidence="2 3">MMS21-HV4-11</strain>
    </source>
</reference>
<comment type="caution">
    <text evidence="2">The sequence shown here is derived from an EMBL/GenBank/DDBJ whole genome shotgun (WGS) entry which is preliminary data.</text>
</comment>
<keyword evidence="1" id="KW-0812">Transmembrane</keyword>
<organism evidence="2 3">
    <name type="scientific">Reyranella humidisoli</name>
    <dbReference type="NCBI Taxonomy" id="2849149"/>
    <lineage>
        <taxon>Bacteria</taxon>
        <taxon>Pseudomonadati</taxon>
        <taxon>Pseudomonadota</taxon>
        <taxon>Alphaproteobacteria</taxon>
        <taxon>Hyphomicrobiales</taxon>
        <taxon>Reyranellaceae</taxon>
        <taxon>Reyranella</taxon>
    </lineage>
</organism>
<dbReference type="EMBL" id="JAHOPB010000001">
    <property type="protein sequence ID" value="MBU8874485.1"/>
    <property type="molecule type" value="Genomic_DNA"/>
</dbReference>
<evidence type="ECO:0008006" key="4">
    <source>
        <dbReference type="Google" id="ProtNLM"/>
    </source>
</evidence>
<feature type="transmembrane region" description="Helical" evidence="1">
    <location>
        <begin position="12"/>
        <end position="32"/>
    </location>
</feature>
<keyword evidence="1" id="KW-1133">Transmembrane helix</keyword>
<sequence length="104" mass="11147">MNIEALRLTARLIGSLAVAGAVMLTTSAAMAGDWKKGRGHRHHHHYHGGEVIVVQPARPVYYAPRPVVVYPAPVYAPPVAYAPVYGPAYPRGGNLSIGIDVPLR</sequence>
<keyword evidence="3" id="KW-1185">Reference proteome</keyword>
<evidence type="ECO:0000256" key="1">
    <source>
        <dbReference type="SAM" id="Phobius"/>
    </source>
</evidence>
<proteinExistence type="predicted"/>
<dbReference type="Proteomes" id="UP000727907">
    <property type="component" value="Unassembled WGS sequence"/>
</dbReference>
<name>A0ABS6IMR9_9HYPH</name>
<accession>A0ABS6IMR9</accession>
<keyword evidence="1" id="KW-0472">Membrane</keyword>
<gene>
    <name evidence="2" type="ORF">KQ910_11990</name>
</gene>
<evidence type="ECO:0000313" key="2">
    <source>
        <dbReference type="EMBL" id="MBU8874485.1"/>
    </source>
</evidence>
<dbReference type="RefSeq" id="WP_216960102.1">
    <property type="nucleotide sequence ID" value="NZ_JAHOPB010000001.1"/>
</dbReference>